<sequence length="441" mass="47045">MKDLSGWGRYPRLFGPLTTALTAASAARLTAAAPGVVARGLGRAYGDAAIGRDRTLAPAGLDRLQGFDPDTGLLRAEAAVSLDDILTTFVPRGFFPPVVPGTRFVTVGGMIASDVHGKNQHNDGTFGEHVEAFTLALPDGRTVRCARDQNTDLFHATIGGMGLTGTILDASFRLRRVDTGWIRQTTSVANNLSDAIGLLSRTSGATYTVAWIDVLARGAALGRSLILEGGHAARDELGPRQAPFPPARAGRVSVPFDMPSGLLNAKTVSAFNALYYRKGALRAGQTSLVPWDSYFFPLDGIARWNRIYGPRGFVQHQCVIPEERAEAVLSIILERLSQTGTGSFLAVLKRLRAGTGLMSFPMDGLTLALDIPVSERGLALLAEIDGLVSEAGGRLYLAKDACQSRETFEAGYPNIAAFHEVRRDAGALGHMSSKQSERLGL</sequence>
<dbReference type="InterPro" id="IPR016169">
    <property type="entry name" value="FAD-bd_PCMH_sub2"/>
</dbReference>
<keyword evidence="1" id="KW-0274">FAD</keyword>
<organism evidence="3 4">
    <name type="scientific">Roseivivax sediminis</name>
    <dbReference type="NCBI Taxonomy" id="936889"/>
    <lineage>
        <taxon>Bacteria</taxon>
        <taxon>Pseudomonadati</taxon>
        <taxon>Pseudomonadota</taxon>
        <taxon>Alphaproteobacteria</taxon>
        <taxon>Rhodobacterales</taxon>
        <taxon>Roseobacteraceae</taxon>
        <taxon>Roseivivax</taxon>
    </lineage>
</organism>
<protein>
    <submittedName>
        <fullName evidence="3">FAD/FMN-containing dehydrogenase</fullName>
    </submittedName>
</protein>
<dbReference type="InterPro" id="IPR016166">
    <property type="entry name" value="FAD-bd_PCMH"/>
</dbReference>
<dbReference type="PROSITE" id="PS51387">
    <property type="entry name" value="FAD_PCMH"/>
    <property type="match status" value="1"/>
</dbReference>
<dbReference type="EMBL" id="FOMS01000014">
    <property type="protein sequence ID" value="SFE70498.1"/>
    <property type="molecule type" value="Genomic_DNA"/>
</dbReference>
<dbReference type="PANTHER" id="PTHR43762:SF1">
    <property type="entry name" value="D-ARABINONO-1,4-LACTONE OXIDASE"/>
    <property type="match status" value="1"/>
</dbReference>
<evidence type="ECO:0000313" key="3">
    <source>
        <dbReference type="EMBL" id="SFE70498.1"/>
    </source>
</evidence>
<dbReference type="InterPro" id="IPR010031">
    <property type="entry name" value="FAD_lactone_oxidase-like"/>
</dbReference>
<accession>A0A1I2CQI1</accession>
<evidence type="ECO:0000259" key="2">
    <source>
        <dbReference type="PROSITE" id="PS51387"/>
    </source>
</evidence>
<dbReference type="OrthoDB" id="143770at2"/>
<dbReference type="GO" id="GO:0071949">
    <property type="term" value="F:FAD binding"/>
    <property type="evidence" value="ECO:0007669"/>
    <property type="project" value="InterPro"/>
</dbReference>
<proteinExistence type="predicted"/>
<keyword evidence="1" id="KW-0285">Flavoprotein</keyword>
<evidence type="ECO:0000256" key="1">
    <source>
        <dbReference type="ARBA" id="ARBA00022827"/>
    </source>
</evidence>
<dbReference type="InterPro" id="IPR006094">
    <property type="entry name" value="Oxid_FAD_bind_N"/>
</dbReference>
<reference evidence="3 4" key="1">
    <citation type="submission" date="2016-10" db="EMBL/GenBank/DDBJ databases">
        <authorList>
            <person name="Varghese N."/>
            <person name="Submissions S."/>
        </authorList>
    </citation>
    <scope>NUCLEOTIDE SEQUENCE [LARGE SCALE GENOMIC DNA]</scope>
    <source>
        <strain evidence="4">YIM D21,KCTC 23444,ACCC 10710</strain>
    </source>
</reference>
<dbReference type="InterPro" id="IPR036318">
    <property type="entry name" value="FAD-bd_PCMH-like_sf"/>
</dbReference>
<gene>
    <name evidence="3" type="ORF">SAMN04515678_11441</name>
</gene>
<dbReference type="AlphaFoldDB" id="A0A1I2CQI1"/>
<keyword evidence="4" id="KW-1185">Reference proteome</keyword>
<feature type="domain" description="FAD-binding PCMH-type" evidence="2">
    <location>
        <begin position="13"/>
        <end position="177"/>
    </location>
</feature>
<dbReference type="Proteomes" id="UP000325289">
    <property type="component" value="Unassembled WGS sequence"/>
</dbReference>
<dbReference type="SUPFAM" id="SSF56176">
    <property type="entry name" value="FAD-binding/transporter-associated domain-like"/>
    <property type="match status" value="1"/>
</dbReference>
<dbReference type="Pfam" id="PF01565">
    <property type="entry name" value="FAD_binding_4"/>
    <property type="match status" value="1"/>
</dbReference>
<dbReference type="GO" id="GO:0016899">
    <property type="term" value="F:oxidoreductase activity, acting on the CH-OH group of donors, oxygen as acceptor"/>
    <property type="evidence" value="ECO:0007669"/>
    <property type="project" value="InterPro"/>
</dbReference>
<dbReference type="Gene3D" id="3.30.465.10">
    <property type="match status" value="1"/>
</dbReference>
<evidence type="ECO:0000313" key="4">
    <source>
        <dbReference type="Proteomes" id="UP000325289"/>
    </source>
</evidence>
<dbReference type="PANTHER" id="PTHR43762">
    <property type="entry name" value="L-GULONOLACTONE OXIDASE"/>
    <property type="match status" value="1"/>
</dbReference>
<name>A0A1I2CQI1_9RHOB</name>